<dbReference type="OrthoDB" id="338970at2759"/>
<dbReference type="PRINTS" id="PR00988">
    <property type="entry name" value="URIDINKINASE"/>
</dbReference>
<dbReference type="PANTHER" id="PTHR10285">
    <property type="entry name" value="URIDINE KINASE"/>
    <property type="match status" value="1"/>
</dbReference>
<evidence type="ECO:0000313" key="2">
    <source>
        <dbReference type="EMBL" id="EGV64946.1"/>
    </source>
</evidence>
<dbReference type="GeneID" id="18245637"/>
<dbReference type="STRING" id="590646.G3B1D5"/>
<reference evidence="2 3" key="1">
    <citation type="journal article" date="2011" name="Proc. Natl. Acad. Sci. U.S.A.">
        <title>Comparative genomics of xylose-fermenting fungi for enhanced biofuel production.</title>
        <authorList>
            <person name="Wohlbach D.J."/>
            <person name="Kuo A."/>
            <person name="Sato T.K."/>
            <person name="Potts K.M."/>
            <person name="Salamov A.A."/>
            <person name="LaButti K.M."/>
            <person name="Sun H."/>
            <person name="Clum A."/>
            <person name="Pangilinan J.L."/>
            <person name="Lindquist E.A."/>
            <person name="Lucas S."/>
            <person name="Lapidus A."/>
            <person name="Jin M."/>
            <person name="Gunawan C."/>
            <person name="Balan V."/>
            <person name="Dale B.E."/>
            <person name="Jeffries T.W."/>
            <person name="Zinkel R."/>
            <person name="Barry K.W."/>
            <person name="Grigoriev I.V."/>
            <person name="Gasch A.P."/>
        </authorList>
    </citation>
    <scope>NUCLEOTIDE SEQUENCE [LARGE SCALE GENOMIC DNA]</scope>
    <source>
        <strain evidence="3">ATCC 10573 / BCRC 21748 / CBS 615 / JCM 9827 / NBRC 10315 / NRRL Y-1498 / VKM Y-70</strain>
    </source>
</reference>
<proteinExistence type="predicted"/>
<dbReference type="EMBL" id="GL996515">
    <property type="protein sequence ID" value="EGV64946.1"/>
    <property type="molecule type" value="Genomic_DNA"/>
</dbReference>
<keyword evidence="2" id="KW-0378">Hydrolase</keyword>
<evidence type="ECO:0000313" key="3">
    <source>
        <dbReference type="Proteomes" id="UP000000707"/>
    </source>
</evidence>
<organism evidence="3">
    <name type="scientific">Candida tenuis (strain ATCC 10573 / BCRC 21748 / CBS 615 / JCM 9827 / NBRC 10315 / NRRL Y-1498 / VKM Y-70)</name>
    <name type="common">Yeast</name>
    <name type="synonym">Yamadazyma tenuis</name>
    <dbReference type="NCBI Taxonomy" id="590646"/>
    <lineage>
        <taxon>Eukaryota</taxon>
        <taxon>Fungi</taxon>
        <taxon>Dikarya</taxon>
        <taxon>Ascomycota</taxon>
        <taxon>Saccharomycotina</taxon>
        <taxon>Pichiomycetes</taxon>
        <taxon>Debaryomycetaceae</taxon>
        <taxon>Yamadazyma</taxon>
    </lineage>
</organism>
<dbReference type="InterPro" id="IPR006083">
    <property type="entry name" value="PRK/URK"/>
</dbReference>
<dbReference type="Pfam" id="PF00485">
    <property type="entry name" value="PRK"/>
    <property type="match status" value="1"/>
</dbReference>
<dbReference type="GO" id="GO:0016301">
    <property type="term" value="F:kinase activity"/>
    <property type="evidence" value="ECO:0007669"/>
    <property type="project" value="InterPro"/>
</dbReference>
<accession>G3B1D5</accession>
<dbReference type="GO" id="GO:0005524">
    <property type="term" value="F:ATP binding"/>
    <property type="evidence" value="ECO:0007669"/>
    <property type="project" value="InterPro"/>
</dbReference>
<protein>
    <submittedName>
        <fullName evidence="2">p-loop containing nucleoside triphosphate hydrolase protein</fullName>
    </submittedName>
</protein>
<name>G3B1D5_CANTC</name>
<keyword evidence="3" id="KW-1185">Reference proteome</keyword>
<dbReference type="eggNOG" id="KOG4203">
    <property type="taxonomic scope" value="Eukaryota"/>
</dbReference>
<dbReference type="RefSeq" id="XP_006685752.1">
    <property type="nucleotide sequence ID" value="XM_006685689.1"/>
</dbReference>
<dbReference type="AlphaFoldDB" id="G3B1D5"/>
<feature type="domain" description="Phosphoribulokinase/uridine kinase" evidence="1">
    <location>
        <begin position="10"/>
        <end position="187"/>
    </location>
</feature>
<gene>
    <name evidence="2" type="ORF">CANTEDRAFT_103550</name>
</gene>
<sequence>MDFEPILVLIGGGHASGKKTAASLLKKELQRAFLNVKLDIKLLDMENFLKPENKIQESSYSSSKSAAITVKGIGEHDFPPLKPSRYDFSQLQITLKQVMVKGRIIILHGLYALYDKEIRAISKIKVFISSDADTRLIRWIRRDVVGGHQNLETVINRYLQGARAEMNDFINPTKEFSDVIMPTGPESNSIELLVDGIIPYISKLEAHVPHLRSSGSLVPEDKQSFYELT</sequence>
<dbReference type="SUPFAM" id="SSF52540">
    <property type="entry name" value="P-loop containing nucleoside triphosphate hydrolases"/>
    <property type="match status" value="1"/>
</dbReference>
<dbReference type="InterPro" id="IPR027417">
    <property type="entry name" value="P-loop_NTPase"/>
</dbReference>
<dbReference type="HOGENOM" id="CLU_021278_1_0_1"/>
<dbReference type="Proteomes" id="UP000000707">
    <property type="component" value="Unassembled WGS sequence"/>
</dbReference>
<evidence type="ECO:0000259" key="1">
    <source>
        <dbReference type="Pfam" id="PF00485"/>
    </source>
</evidence>
<dbReference type="KEGG" id="cten:18245637"/>
<dbReference type="Gene3D" id="3.40.50.300">
    <property type="entry name" value="P-loop containing nucleotide triphosphate hydrolases"/>
    <property type="match status" value="1"/>
</dbReference>
<dbReference type="GO" id="GO:0016787">
    <property type="term" value="F:hydrolase activity"/>
    <property type="evidence" value="ECO:0007669"/>
    <property type="project" value="UniProtKB-KW"/>
</dbReference>